<evidence type="ECO:0000313" key="2">
    <source>
        <dbReference type="EMBL" id="KXA89159.1"/>
    </source>
</evidence>
<feature type="domain" description="Rhodanese" evidence="1">
    <location>
        <begin position="34"/>
        <end position="123"/>
    </location>
</feature>
<accession>A0A133U4P0</accession>
<dbReference type="Proteomes" id="UP000070589">
    <property type="component" value="Unassembled WGS sequence"/>
</dbReference>
<dbReference type="EMBL" id="LHXL01000053">
    <property type="protein sequence ID" value="KXA89159.1"/>
    <property type="molecule type" value="Genomic_DNA"/>
</dbReference>
<dbReference type="PANTHER" id="PTHR43031">
    <property type="entry name" value="FAD-DEPENDENT OXIDOREDUCTASE"/>
    <property type="match status" value="1"/>
</dbReference>
<dbReference type="PROSITE" id="PS00380">
    <property type="entry name" value="RHODANESE_1"/>
    <property type="match status" value="1"/>
</dbReference>
<dbReference type="PANTHER" id="PTHR43031:SF1">
    <property type="entry name" value="PYRIDINE NUCLEOTIDE-DISULPHIDE OXIDOREDUCTASE"/>
    <property type="match status" value="1"/>
</dbReference>
<evidence type="ECO:0000313" key="3">
    <source>
        <dbReference type="Proteomes" id="UP000070589"/>
    </source>
</evidence>
<dbReference type="AlphaFoldDB" id="A0A133U4P0"/>
<dbReference type="SMART" id="SM00450">
    <property type="entry name" value="RHOD"/>
    <property type="match status" value="1"/>
</dbReference>
<proteinExistence type="predicted"/>
<evidence type="ECO:0000259" key="1">
    <source>
        <dbReference type="PROSITE" id="PS50206"/>
    </source>
</evidence>
<dbReference type="InterPro" id="IPR036873">
    <property type="entry name" value="Rhodanese-like_dom_sf"/>
</dbReference>
<organism evidence="2 3">
    <name type="scientific">candidate division MSBL1 archaeon SCGC-AAA259D14</name>
    <dbReference type="NCBI Taxonomy" id="1698261"/>
    <lineage>
        <taxon>Archaea</taxon>
        <taxon>Methanobacteriati</taxon>
        <taxon>Methanobacteriota</taxon>
        <taxon>candidate division MSBL1</taxon>
    </lineage>
</organism>
<dbReference type="GO" id="GO:0004792">
    <property type="term" value="F:thiosulfate-cyanide sulfurtransferase activity"/>
    <property type="evidence" value="ECO:0007669"/>
    <property type="project" value="InterPro"/>
</dbReference>
<dbReference type="Pfam" id="PF00581">
    <property type="entry name" value="Rhodanese"/>
    <property type="match status" value="1"/>
</dbReference>
<comment type="caution">
    <text evidence="2">The sequence shown here is derived from an EMBL/GenBank/DDBJ whole genome shotgun (WGS) entry which is preliminary data.</text>
</comment>
<dbReference type="Gene3D" id="3.40.250.10">
    <property type="entry name" value="Rhodanese-like domain"/>
    <property type="match status" value="1"/>
</dbReference>
<dbReference type="SUPFAM" id="SSF52821">
    <property type="entry name" value="Rhodanese/Cell cycle control phosphatase"/>
    <property type="match status" value="1"/>
</dbReference>
<dbReference type="CDD" id="cd00158">
    <property type="entry name" value="RHOD"/>
    <property type="match status" value="1"/>
</dbReference>
<dbReference type="PROSITE" id="PS50206">
    <property type="entry name" value="RHODANESE_3"/>
    <property type="match status" value="1"/>
</dbReference>
<dbReference type="InterPro" id="IPR050229">
    <property type="entry name" value="GlpE_sulfurtransferase"/>
</dbReference>
<dbReference type="InterPro" id="IPR001763">
    <property type="entry name" value="Rhodanese-like_dom"/>
</dbReference>
<gene>
    <name evidence="2" type="ORF">AKJ62_03695</name>
</gene>
<sequence length="138" mass="15384">MLTAGVCFVSLTPGNQPSQSYENIQPSSAKEIIRSKDPVVLDVRAPDEFENGHIPGAILVPIDELRGSTFLEIPHDEEVLCYCRSGHRSSWAAEYLSQKGFARAYNLSGGILAWENRNYRLVEARENKPKCSCTVLEE</sequence>
<name>A0A133U4P0_9EURY</name>
<keyword evidence="3" id="KW-1185">Reference proteome</keyword>
<dbReference type="InterPro" id="IPR001307">
    <property type="entry name" value="Thiosulphate_STrfase_CS"/>
</dbReference>
<reference evidence="2 3" key="1">
    <citation type="journal article" date="2016" name="Sci. Rep.">
        <title>Metabolic traits of an uncultured archaeal lineage -MSBL1- from brine pools of the Red Sea.</title>
        <authorList>
            <person name="Mwirichia R."/>
            <person name="Alam I."/>
            <person name="Rashid M."/>
            <person name="Vinu M."/>
            <person name="Ba-Alawi W."/>
            <person name="Anthony Kamau A."/>
            <person name="Kamanda Ngugi D."/>
            <person name="Goker M."/>
            <person name="Klenk H.P."/>
            <person name="Bajic V."/>
            <person name="Stingl U."/>
        </authorList>
    </citation>
    <scope>NUCLEOTIDE SEQUENCE [LARGE SCALE GENOMIC DNA]</scope>
    <source>
        <strain evidence="2">SCGC-AAA259D14</strain>
    </source>
</reference>
<protein>
    <recommendedName>
        <fullName evidence="1">Rhodanese domain-containing protein</fullName>
    </recommendedName>
</protein>